<dbReference type="Proteomes" id="UP000193685">
    <property type="component" value="Unassembled WGS sequence"/>
</dbReference>
<dbReference type="STRING" id="56484.A0A1Y2FFC5"/>
<feature type="domain" description="HTH APSES-type" evidence="6">
    <location>
        <begin position="5"/>
        <end position="111"/>
    </location>
</feature>
<dbReference type="FunFam" id="3.10.260.10:FF:000001">
    <property type="entry name" value="APSES transcription factor (MbpA)"/>
    <property type="match status" value="1"/>
</dbReference>
<feature type="region of interest" description="Disordered" evidence="5">
    <location>
        <begin position="104"/>
        <end position="190"/>
    </location>
</feature>
<proteinExistence type="predicted"/>
<keyword evidence="1" id="KW-0677">Repeat</keyword>
<keyword evidence="4" id="KW-0175">Coiled coil</keyword>
<dbReference type="GeneID" id="63785908"/>
<dbReference type="GO" id="GO:0001228">
    <property type="term" value="F:DNA-binding transcription activator activity, RNA polymerase II-specific"/>
    <property type="evidence" value="ECO:0007669"/>
    <property type="project" value="UniProtKB-ARBA"/>
</dbReference>
<feature type="region of interest" description="Disordered" evidence="5">
    <location>
        <begin position="411"/>
        <end position="436"/>
    </location>
</feature>
<sequence>MPETVYKSTYSNVPVFEVMVKSIPVMRRRHDDWMNATQILKVAGFDKPQRTRILEREVQKGEHEKVQGGYGKYQGTWIPFSRGHELAHQYDVYDHLKAILEYHAGGSSPPPAPKHQTAASTRGPAKVTGQTRQPRKQKLAKPVVAVARARATSSSVSDASIDDLPSARSPSPGQTELSLQSDNEEMMPASDDYGPMYEQQIHISGYSERLLEFFTDPKKYPMPEFLRNPPPDYDANTTIDDEGHTALHWAAAMGLLDVVAYLLDAQARIDVGNAEGQTPFMRVVAFCNNYDLKTFPQIVRQLLKSVVYRDNENRTVLHHIALITGSGRAKLAAARYYAEQLLYILADEMTAIKLSELINFQDRNGDTALTICARNGARKVQKLLLSYQASPDIPNHDGRTAQEYMDAHEASIKTQPGMSSSSPTGPGGGPTRGSSLDVRLSRTQHISETGRAATHRVLPSMADKLKDLASTYDYELREKELDLQNARGSLEQMQQEMEELRRYLTANSPTDIAYLIKQAEAEEAAHHAALHQAFEASQVKQLATFVVQASGHETSMPTDMAKLRQTLLGLQQQRKEKVLDLVSQFGSTGVGGRMKDYRRLIATSCGIAPQEVDDLLGPIEELLVQQASQGEERMGGVSEPMPGAQDGSMVGGQPA</sequence>
<evidence type="ECO:0000256" key="2">
    <source>
        <dbReference type="ARBA" id="ARBA00023043"/>
    </source>
</evidence>
<comment type="caution">
    <text evidence="7">The sequence shown here is derived from an EMBL/GenBank/DDBJ whole genome shotgun (WGS) entry which is preliminary data.</text>
</comment>
<evidence type="ECO:0000313" key="8">
    <source>
        <dbReference type="Proteomes" id="UP000193685"/>
    </source>
</evidence>
<dbReference type="AlphaFoldDB" id="A0A1Y2FFC5"/>
<dbReference type="InterPro" id="IPR051642">
    <property type="entry name" value="SWI6-like"/>
</dbReference>
<dbReference type="PANTHER" id="PTHR43828:SF15">
    <property type="entry name" value="TRANSCRIPTION FACTOR MBP1"/>
    <property type="match status" value="1"/>
</dbReference>
<gene>
    <name evidence="7" type="ORF">BCR37DRAFT_379666</name>
</gene>
<feature type="compositionally biased region" description="Low complexity" evidence="5">
    <location>
        <begin position="143"/>
        <end position="159"/>
    </location>
</feature>
<dbReference type="PROSITE" id="PS50088">
    <property type="entry name" value="ANK_REPEAT"/>
    <property type="match status" value="1"/>
</dbReference>
<dbReference type="EMBL" id="MCFI01000009">
    <property type="protein sequence ID" value="ORY82648.1"/>
    <property type="molecule type" value="Genomic_DNA"/>
</dbReference>
<dbReference type="PROSITE" id="PS50297">
    <property type="entry name" value="ANK_REP_REGION"/>
    <property type="match status" value="1"/>
</dbReference>
<accession>A0A1Y2FFC5</accession>
<dbReference type="GO" id="GO:0003677">
    <property type="term" value="F:DNA binding"/>
    <property type="evidence" value="ECO:0007669"/>
    <property type="project" value="InterPro"/>
</dbReference>
<evidence type="ECO:0000313" key="7">
    <source>
        <dbReference type="EMBL" id="ORY82648.1"/>
    </source>
</evidence>
<dbReference type="InterPro" id="IPR003163">
    <property type="entry name" value="Tscrpt_reg_HTH_APSES-type"/>
</dbReference>
<evidence type="ECO:0000259" key="6">
    <source>
        <dbReference type="PROSITE" id="PS51299"/>
    </source>
</evidence>
<dbReference type="PROSITE" id="PS51299">
    <property type="entry name" value="HTH_APSES"/>
    <property type="match status" value="1"/>
</dbReference>
<organism evidence="7 8">
    <name type="scientific">Protomyces lactucae-debilis</name>
    <dbReference type="NCBI Taxonomy" id="2754530"/>
    <lineage>
        <taxon>Eukaryota</taxon>
        <taxon>Fungi</taxon>
        <taxon>Dikarya</taxon>
        <taxon>Ascomycota</taxon>
        <taxon>Taphrinomycotina</taxon>
        <taxon>Taphrinomycetes</taxon>
        <taxon>Taphrinales</taxon>
        <taxon>Protomycetaceae</taxon>
        <taxon>Protomyces</taxon>
    </lineage>
</organism>
<keyword evidence="2 3" id="KW-0040">ANK repeat</keyword>
<feature type="coiled-coil region" evidence="4">
    <location>
        <begin position="476"/>
        <end position="503"/>
    </location>
</feature>
<dbReference type="Gene3D" id="3.10.260.10">
    <property type="entry name" value="Transcription regulator HTH, APSES-type DNA-binding domain"/>
    <property type="match status" value="1"/>
</dbReference>
<dbReference type="SUPFAM" id="SSF48403">
    <property type="entry name" value="Ankyrin repeat"/>
    <property type="match status" value="1"/>
</dbReference>
<evidence type="ECO:0000256" key="3">
    <source>
        <dbReference type="PROSITE-ProRule" id="PRU00023"/>
    </source>
</evidence>
<dbReference type="SMART" id="SM01252">
    <property type="entry name" value="KilA-N"/>
    <property type="match status" value="1"/>
</dbReference>
<evidence type="ECO:0000256" key="4">
    <source>
        <dbReference type="SAM" id="Coils"/>
    </source>
</evidence>
<dbReference type="InterPro" id="IPR036770">
    <property type="entry name" value="Ankyrin_rpt-contain_sf"/>
</dbReference>
<dbReference type="OMA" id="IHHAAIM"/>
<reference evidence="7 8" key="1">
    <citation type="submission" date="2016-07" db="EMBL/GenBank/DDBJ databases">
        <title>Pervasive Adenine N6-methylation of Active Genes in Fungi.</title>
        <authorList>
            <consortium name="DOE Joint Genome Institute"/>
            <person name="Mondo S.J."/>
            <person name="Dannebaum R.O."/>
            <person name="Kuo R.C."/>
            <person name="Labutti K."/>
            <person name="Haridas S."/>
            <person name="Kuo A."/>
            <person name="Salamov A."/>
            <person name="Ahrendt S.R."/>
            <person name="Lipzen A."/>
            <person name="Sullivan W."/>
            <person name="Andreopoulos W.B."/>
            <person name="Clum A."/>
            <person name="Lindquist E."/>
            <person name="Daum C."/>
            <person name="Ramamoorthy G.K."/>
            <person name="Gryganskyi A."/>
            <person name="Culley D."/>
            <person name="Magnuson J.K."/>
            <person name="James T.Y."/>
            <person name="O'Malley M.A."/>
            <person name="Stajich J.E."/>
            <person name="Spatafora J.W."/>
            <person name="Visel A."/>
            <person name="Grigoriev I.V."/>
        </authorList>
    </citation>
    <scope>NUCLEOTIDE SEQUENCE [LARGE SCALE GENOMIC DNA]</scope>
    <source>
        <strain evidence="7 8">12-1054</strain>
    </source>
</reference>
<feature type="region of interest" description="Disordered" evidence="5">
    <location>
        <begin position="628"/>
        <end position="655"/>
    </location>
</feature>
<dbReference type="InterPro" id="IPR036887">
    <property type="entry name" value="HTH_APSES_sf"/>
</dbReference>
<dbReference type="GO" id="GO:0030907">
    <property type="term" value="C:MBF transcription complex"/>
    <property type="evidence" value="ECO:0007669"/>
    <property type="project" value="TreeGrafter"/>
</dbReference>
<dbReference type="RefSeq" id="XP_040725519.1">
    <property type="nucleotide sequence ID" value="XM_040869309.1"/>
</dbReference>
<evidence type="ECO:0000256" key="5">
    <source>
        <dbReference type="SAM" id="MobiDB-lite"/>
    </source>
</evidence>
<dbReference type="GO" id="GO:0033309">
    <property type="term" value="C:SBF transcription complex"/>
    <property type="evidence" value="ECO:0007669"/>
    <property type="project" value="TreeGrafter"/>
</dbReference>
<feature type="compositionally biased region" description="Polar residues" evidence="5">
    <location>
        <begin position="168"/>
        <end position="181"/>
    </location>
</feature>
<name>A0A1Y2FFC5_PROLT</name>
<dbReference type="Pfam" id="PF04383">
    <property type="entry name" value="KilA-N"/>
    <property type="match status" value="1"/>
</dbReference>
<dbReference type="Pfam" id="PF00023">
    <property type="entry name" value="Ank"/>
    <property type="match status" value="2"/>
</dbReference>
<keyword evidence="8" id="KW-1185">Reference proteome</keyword>
<feature type="repeat" description="ANK" evidence="3">
    <location>
        <begin position="242"/>
        <end position="274"/>
    </location>
</feature>
<dbReference type="OrthoDB" id="6718656at2759"/>
<dbReference type="PANTHER" id="PTHR43828">
    <property type="entry name" value="ASPARAGINASE"/>
    <property type="match status" value="1"/>
</dbReference>
<dbReference type="InterPro" id="IPR002110">
    <property type="entry name" value="Ankyrin_rpt"/>
</dbReference>
<dbReference type="Gene3D" id="1.25.40.20">
    <property type="entry name" value="Ankyrin repeat-containing domain"/>
    <property type="match status" value="1"/>
</dbReference>
<dbReference type="SMART" id="SM00248">
    <property type="entry name" value="ANK"/>
    <property type="match status" value="2"/>
</dbReference>
<evidence type="ECO:0000256" key="1">
    <source>
        <dbReference type="ARBA" id="ARBA00022737"/>
    </source>
</evidence>
<dbReference type="InterPro" id="IPR018004">
    <property type="entry name" value="KilA/APSES_HTH"/>
</dbReference>
<dbReference type="SUPFAM" id="SSF54616">
    <property type="entry name" value="DNA-binding domain of Mlu1-box binding protein MBP1"/>
    <property type="match status" value="1"/>
</dbReference>
<protein>
    <recommendedName>
        <fullName evidence="6">HTH APSES-type domain-containing protein</fullName>
    </recommendedName>
</protein>